<keyword evidence="2" id="KW-0812">Transmembrane</keyword>
<dbReference type="SUPFAM" id="SSF55874">
    <property type="entry name" value="ATPase domain of HSP90 chaperone/DNA topoisomerase II/histidine kinase"/>
    <property type="match status" value="1"/>
</dbReference>
<proteinExistence type="predicted"/>
<dbReference type="EMBL" id="FZNY01000006">
    <property type="protein sequence ID" value="SNS08063.1"/>
    <property type="molecule type" value="Genomic_DNA"/>
</dbReference>
<dbReference type="Gene3D" id="3.30.565.10">
    <property type="entry name" value="Histidine kinase-like ATPase, C-terminal domain"/>
    <property type="match status" value="1"/>
</dbReference>
<gene>
    <name evidence="4" type="ORF">SAMN06265376_106227</name>
</gene>
<dbReference type="InterPro" id="IPR050640">
    <property type="entry name" value="Bact_2-comp_sensor_kinase"/>
</dbReference>
<evidence type="ECO:0000313" key="5">
    <source>
        <dbReference type="Proteomes" id="UP000198379"/>
    </source>
</evidence>
<dbReference type="SMART" id="SM00028">
    <property type="entry name" value="TPR"/>
    <property type="match status" value="3"/>
</dbReference>
<dbReference type="Pfam" id="PF13181">
    <property type="entry name" value="TPR_8"/>
    <property type="match status" value="2"/>
</dbReference>
<protein>
    <submittedName>
        <fullName evidence="4">Tetratricopeptide repeat-containing protein</fullName>
    </submittedName>
</protein>
<dbReference type="InterPro" id="IPR019734">
    <property type="entry name" value="TPR_rpt"/>
</dbReference>
<keyword evidence="5" id="KW-1185">Reference proteome</keyword>
<accession>A0A239BLW7</accession>
<name>A0A239BLW7_9FLAO</name>
<evidence type="ECO:0000313" key="4">
    <source>
        <dbReference type="EMBL" id="SNS08063.1"/>
    </source>
</evidence>
<evidence type="ECO:0000259" key="3">
    <source>
        <dbReference type="Pfam" id="PF06580"/>
    </source>
</evidence>
<keyword evidence="1" id="KW-0802">TPR repeat</keyword>
<dbReference type="RefSeq" id="WP_089372838.1">
    <property type="nucleotide sequence ID" value="NZ_BMEP01000005.1"/>
</dbReference>
<dbReference type="InterPro" id="IPR010559">
    <property type="entry name" value="Sig_transdc_His_kin_internal"/>
</dbReference>
<sequence length="636" mass="74197">MKSKIFFIVLFLNVIQNSYSQELNLEKYNPNSIYTQQKVDSILEYYIKNARKIKDYSEIKKILASNEKLSGWSYYYFLKSKQYSLNQVYDSSIIYANKSIAYYEELKNKRDFDEKIMLETYLYKARSLSALKRYDESITNNHKALDYTKKFPYKWKSFIVANIADSHLEIGNDSIALNYYNEVSKDSLYMNLDRPAVVTHTRIGVIYSKFNQLDKAKQYYEKAIRRSEESAYKNNLWILYYNLGDIYQKKTNTNSTLFFYKKALDYFDARGDTRLLAVNGANYLKGYIALHDGNINTAIDYLNTIKSSYDLKEIKTKDEKDLIVKVFATLSDAYKKKNDIIGLQEVLKESNAFLEAFHENQLKINLNNLEIRYQTKEKDTSIASLEEKTKSQQTIISQRNTINWVLSGLLVSFIGLGFLFYRQRQLQNKYRASNLEQRLLRSQLNPHFLFNALNSVSGLVQKKSDKTIPYISKLGNLLRAILENSREEFITLSEEIETLSTYLELQSAFSKKFTFTIEVDEKLAHDDILMPPMFVQPFVENSIQHGLQGKDDDTIVIHFYQDGETLCCKIEDNGVGNYKTSTDKKDHQSLSGTILKERLDLYSKRFKTKAYYTIEDLSSEQRNGTQVLLVLPLIKD</sequence>
<dbReference type="GO" id="GO:0016020">
    <property type="term" value="C:membrane"/>
    <property type="evidence" value="ECO:0007669"/>
    <property type="project" value="InterPro"/>
</dbReference>
<dbReference type="InterPro" id="IPR036890">
    <property type="entry name" value="HATPase_C_sf"/>
</dbReference>
<keyword evidence="2" id="KW-0472">Membrane</keyword>
<dbReference type="Proteomes" id="UP000198379">
    <property type="component" value="Unassembled WGS sequence"/>
</dbReference>
<evidence type="ECO:0000256" key="1">
    <source>
        <dbReference type="PROSITE-ProRule" id="PRU00339"/>
    </source>
</evidence>
<dbReference type="InterPro" id="IPR011990">
    <property type="entry name" value="TPR-like_helical_dom_sf"/>
</dbReference>
<dbReference type="OrthoDB" id="6190788at2"/>
<dbReference type="Pfam" id="PF06580">
    <property type="entry name" value="His_kinase"/>
    <property type="match status" value="1"/>
</dbReference>
<dbReference type="Gene3D" id="1.25.40.10">
    <property type="entry name" value="Tetratricopeptide repeat domain"/>
    <property type="match status" value="1"/>
</dbReference>
<feature type="transmembrane region" description="Helical" evidence="2">
    <location>
        <begin position="402"/>
        <end position="421"/>
    </location>
</feature>
<reference evidence="4 5" key="1">
    <citation type="submission" date="2017-06" db="EMBL/GenBank/DDBJ databases">
        <authorList>
            <person name="Kim H.J."/>
            <person name="Triplett B.A."/>
        </authorList>
    </citation>
    <scope>NUCLEOTIDE SEQUENCE [LARGE SCALE GENOMIC DNA]</scope>
    <source>
        <strain evidence="4 5">DSM 25597</strain>
    </source>
</reference>
<organism evidence="4 5">
    <name type="scientific">Dokdonia pacifica</name>
    <dbReference type="NCBI Taxonomy" id="1627892"/>
    <lineage>
        <taxon>Bacteria</taxon>
        <taxon>Pseudomonadati</taxon>
        <taxon>Bacteroidota</taxon>
        <taxon>Flavobacteriia</taxon>
        <taxon>Flavobacteriales</taxon>
        <taxon>Flavobacteriaceae</taxon>
        <taxon>Dokdonia</taxon>
    </lineage>
</organism>
<dbReference type="PANTHER" id="PTHR34220">
    <property type="entry name" value="SENSOR HISTIDINE KINASE YPDA"/>
    <property type="match status" value="1"/>
</dbReference>
<dbReference type="PANTHER" id="PTHR34220:SF7">
    <property type="entry name" value="SENSOR HISTIDINE KINASE YPDA"/>
    <property type="match status" value="1"/>
</dbReference>
<dbReference type="SUPFAM" id="SSF48452">
    <property type="entry name" value="TPR-like"/>
    <property type="match status" value="1"/>
</dbReference>
<keyword evidence="2" id="KW-1133">Transmembrane helix</keyword>
<feature type="domain" description="Signal transduction histidine kinase internal region" evidence="3">
    <location>
        <begin position="436"/>
        <end position="508"/>
    </location>
</feature>
<feature type="repeat" description="TPR" evidence="1">
    <location>
        <begin position="197"/>
        <end position="230"/>
    </location>
</feature>
<evidence type="ECO:0000256" key="2">
    <source>
        <dbReference type="SAM" id="Phobius"/>
    </source>
</evidence>
<dbReference type="AlphaFoldDB" id="A0A239BLW7"/>
<dbReference type="GO" id="GO:0000155">
    <property type="term" value="F:phosphorelay sensor kinase activity"/>
    <property type="evidence" value="ECO:0007669"/>
    <property type="project" value="InterPro"/>
</dbReference>
<dbReference type="PROSITE" id="PS50005">
    <property type="entry name" value="TPR"/>
    <property type="match status" value="1"/>
</dbReference>